<evidence type="ECO:0000256" key="3">
    <source>
        <dbReference type="ARBA" id="ARBA00010996"/>
    </source>
</evidence>
<dbReference type="STRING" id="1818881.A3196_11760"/>
<dbReference type="InterPro" id="IPR004852">
    <property type="entry name" value="Di-haem_cyt_c_peroxidsae"/>
</dbReference>
<evidence type="ECO:0000256" key="2">
    <source>
        <dbReference type="ARBA" id="ARBA00004856"/>
    </source>
</evidence>
<dbReference type="InterPro" id="IPR051395">
    <property type="entry name" value="Cytochrome_c_Peroxidase/MauG"/>
</dbReference>
<evidence type="ECO:0000256" key="13">
    <source>
        <dbReference type="ARBA" id="ARBA00073576"/>
    </source>
</evidence>
<evidence type="ECO:0000256" key="6">
    <source>
        <dbReference type="ARBA" id="ARBA00022723"/>
    </source>
</evidence>
<evidence type="ECO:0000256" key="10">
    <source>
        <dbReference type="ARBA" id="ARBA00023002"/>
    </source>
</evidence>
<comment type="similarity">
    <text evidence="3">Belongs to the SCO1/2 family.</text>
</comment>
<name>A0A1E2US46_9GAMM</name>
<accession>A0A1E2US46</accession>
<keyword evidence="9" id="KW-0249">Electron transport</keyword>
<comment type="pathway">
    <text evidence="2">One-carbon metabolism; methylamine degradation.</text>
</comment>
<dbReference type="GO" id="GO:0042597">
    <property type="term" value="C:periplasmic space"/>
    <property type="evidence" value="ECO:0007669"/>
    <property type="project" value="UniProtKB-SubCell"/>
</dbReference>
<evidence type="ECO:0000256" key="15">
    <source>
        <dbReference type="PIRSR" id="PIRSR603782-2"/>
    </source>
</evidence>
<evidence type="ECO:0000256" key="5">
    <source>
        <dbReference type="ARBA" id="ARBA00022617"/>
    </source>
</evidence>
<dbReference type="PANTHER" id="PTHR30600">
    <property type="entry name" value="CYTOCHROME C PEROXIDASE-RELATED"/>
    <property type="match status" value="1"/>
</dbReference>
<organism evidence="18 19">
    <name type="scientific">Candidatus Thiodiazotropha endoloripes</name>
    <dbReference type="NCBI Taxonomy" id="1818881"/>
    <lineage>
        <taxon>Bacteria</taxon>
        <taxon>Pseudomonadati</taxon>
        <taxon>Pseudomonadota</taxon>
        <taxon>Gammaproteobacteria</taxon>
        <taxon>Chromatiales</taxon>
        <taxon>Sedimenticolaceae</taxon>
        <taxon>Candidatus Thiodiazotropha</taxon>
    </lineage>
</organism>
<keyword evidence="6 14" id="KW-0479">Metal-binding</keyword>
<dbReference type="InterPro" id="IPR036249">
    <property type="entry name" value="Thioredoxin-like_sf"/>
</dbReference>
<keyword evidence="4" id="KW-0813">Transport</keyword>
<keyword evidence="7" id="KW-0732">Signal</keyword>
<gene>
    <name evidence="18" type="ORF">A3196_11760</name>
</gene>
<evidence type="ECO:0000259" key="17">
    <source>
        <dbReference type="PROSITE" id="PS51007"/>
    </source>
</evidence>
<feature type="domain" description="Cytochrome c" evidence="17">
    <location>
        <begin position="458"/>
        <end position="617"/>
    </location>
</feature>
<dbReference type="InterPro" id="IPR036909">
    <property type="entry name" value="Cyt_c-like_dom_sf"/>
</dbReference>
<dbReference type="Proteomes" id="UP000094849">
    <property type="component" value="Unassembled WGS sequence"/>
</dbReference>
<dbReference type="GO" id="GO:0004130">
    <property type="term" value="F:cytochrome-c peroxidase activity"/>
    <property type="evidence" value="ECO:0007669"/>
    <property type="project" value="TreeGrafter"/>
</dbReference>
<sequence>MVFRFIKTFLFAAIVVSTVDADSINPSIISAPGYGELAYKLPEIGSYQLPPLGEASNGEVLIAEGERRTLYELFNDKYVLLAFIYSTCSDVNGCPLTSHVFYKIKSAMKRDQELAGRLKLISLSFDPEVDTPSVMELYGNNFRYAGSAGEWQFVTTASHQNLEPILKSYNQVILRETDSSGRMNVGYSHVLRVFLIDPEKKIRNIYSVDFLHHDLIINDLKTILQQEQRRGETIKLAMVSQQTSQLSKPGDNKLGYELSSYVTDSQDLALRKGEKADLLAIANNPPLGLPAIPIPADNPLSREKIDLGRKLFYDRRLSLNDTFSCAMCHVPEQGFTSNELAMAVGIEGRSVRRNSPSVYNSAYSNLLFHDGREETLEQQAWGPLLANNEMANPSIGYVLNKIRQIDDYHGLFEAAFDGRGVSMETLGMALASYQRALVSADSPFDRWRYTGDEAALSKSAKRGFGIFTGKAGCVACHSIGVQSALFMDDQLHNTGIGYRESMRIFPDKQQVTVAPGITIDIDRAIIDQVGEKPPTDVGRYEVTQNPHDRWKYKTPSLRNVDLTAPYMHNGSLSTLHEVVDFYDQGGVPNELLDPLIRPLGLSSQEKSDLVDFMRSLTGSNVDTLVADAFDAPIGDVGEGDPSWVHGSEVELR</sequence>
<dbReference type="InterPro" id="IPR003782">
    <property type="entry name" value="SCO1/SenC"/>
</dbReference>
<dbReference type="PROSITE" id="PS51007">
    <property type="entry name" value="CYTC"/>
    <property type="match status" value="1"/>
</dbReference>
<evidence type="ECO:0000256" key="12">
    <source>
        <dbReference type="ARBA" id="ARBA00058991"/>
    </source>
</evidence>
<reference evidence="18 19" key="1">
    <citation type="submission" date="2016-03" db="EMBL/GenBank/DDBJ databases">
        <title>Chemosynthetic sulphur-oxidizing symbionts of marine invertebrate animals are capable of nitrogen fixation.</title>
        <authorList>
            <person name="Petersen J.M."/>
            <person name="Kemper A."/>
            <person name="Gruber-Vodicka H."/>
            <person name="Cardini U."/>
            <person name="Geest Mvander."/>
            <person name="Kleiner M."/>
            <person name="Bulgheresi S."/>
            <person name="Fussmann M."/>
            <person name="Herbold C."/>
            <person name="Seah B.K.B."/>
            <person name="Antony C.Paul."/>
            <person name="Liu D."/>
            <person name="Belitz A."/>
            <person name="Weber M."/>
        </authorList>
    </citation>
    <scope>NUCLEOTIDE SEQUENCE [LARGE SCALE GENOMIC DNA]</scope>
    <source>
        <strain evidence="18">G_D</strain>
    </source>
</reference>
<evidence type="ECO:0000256" key="1">
    <source>
        <dbReference type="ARBA" id="ARBA00004418"/>
    </source>
</evidence>
<keyword evidence="11 16" id="KW-0408">Iron</keyword>
<comment type="caution">
    <text evidence="18">The sequence shown here is derived from an EMBL/GenBank/DDBJ whole genome shotgun (WGS) entry which is preliminary data.</text>
</comment>
<evidence type="ECO:0000256" key="8">
    <source>
        <dbReference type="ARBA" id="ARBA00022764"/>
    </source>
</evidence>
<keyword evidence="15" id="KW-1015">Disulfide bond</keyword>
<dbReference type="Gene3D" id="3.40.30.10">
    <property type="entry name" value="Glutaredoxin"/>
    <property type="match status" value="1"/>
</dbReference>
<evidence type="ECO:0000313" key="18">
    <source>
        <dbReference type="EMBL" id="ODB97375.1"/>
    </source>
</evidence>
<feature type="binding site" evidence="14">
    <location>
        <position position="189"/>
    </location>
    <ligand>
        <name>Cu cation</name>
        <dbReference type="ChEBI" id="CHEBI:23378"/>
    </ligand>
</feature>
<evidence type="ECO:0000256" key="14">
    <source>
        <dbReference type="PIRSR" id="PIRSR603782-1"/>
    </source>
</evidence>
<evidence type="ECO:0000256" key="9">
    <source>
        <dbReference type="ARBA" id="ARBA00022982"/>
    </source>
</evidence>
<dbReference type="AlphaFoldDB" id="A0A1E2US46"/>
<dbReference type="SUPFAM" id="SSF52833">
    <property type="entry name" value="Thioredoxin-like"/>
    <property type="match status" value="1"/>
</dbReference>
<dbReference type="GO" id="GO:0009055">
    <property type="term" value="F:electron transfer activity"/>
    <property type="evidence" value="ECO:0007669"/>
    <property type="project" value="InterPro"/>
</dbReference>
<dbReference type="RefSeq" id="WP_069024506.1">
    <property type="nucleotide sequence ID" value="NZ_LVJZ01000003.1"/>
</dbReference>
<evidence type="ECO:0000256" key="4">
    <source>
        <dbReference type="ARBA" id="ARBA00022448"/>
    </source>
</evidence>
<evidence type="ECO:0000313" key="19">
    <source>
        <dbReference type="Proteomes" id="UP000094849"/>
    </source>
</evidence>
<dbReference type="GO" id="GO:0046872">
    <property type="term" value="F:metal ion binding"/>
    <property type="evidence" value="ECO:0007669"/>
    <property type="project" value="UniProtKB-KW"/>
</dbReference>
<dbReference type="EMBL" id="LVJZ01000003">
    <property type="protein sequence ID" value="ODB97375.1"/>
    <property type="molecule type" value="Genomic_DNA"/>
</dbReference>
<dbReference type="InterPro" id="IPR009056">
    <property type="entry name" value="Cyt_c-like_dom"/>
</dbReference>
<proteinExistence type="inferred from homology"/>
<protein>
    <recommendedName>
        <fullName evidence="13">Methylamine utilization protein MauG</fullName>
    </recommendedName>
</protein>
<keyword evidence="5 16" id="KW-0349">Heme</keyword>
<keyword evidence="19" id="KW-1185">Reference proteome</keyword>
<dbReference type="FunFam" id="1.10.760.10:FF:000019">
    <property type="entry name" value="Di-heme cytochrome C peroxidase"/>
    <property type="match status" value="1"/>
</dbReference>
<comment type="subcellular location">
    <subcellularLocation>
        <location evidence="1">Periplasm</location>
    </subcellularLocation>
</comment>
<dbReference type="PANTHER" id="PTHR30600:SF10">
    <property type="entry name" value="BLL6722 PROTEIN"/>
    <property type="match status" value="1"/>
</dbReference>
<dbReference type="Pfam" id="PF02630">
    <property type="entry name" value="SCO1-SenC"/>
    <property type="match status" value="1"/>
</dbReference>
<feature type="disulfide bond" description="Redox-active" evidence="15">
    <location>
        <begin position="88"/>
        <end position="94"/>
    </location>
</feature>
<comment type="function">
    <text evidence="12">Involved in methylamine metabolism. Essential for the maturation of the beta subunit of MADH, presumably via a step in the biosynthesis of tryptophan tryptophylquinone (TTQ), the cofactor of MADH.</text>
</comment>
<keyword evidence="14" id="KW-0186">Copper</keyword>
<evidence type="ECO:0000256" key="16">
    <source>
        <dbReference type="PROSITE-ProRule" id="PRU00433"/>
    </source>
</evidence>
<feature type="binding site" evidence="14">
    <location>
        <position position="94"/>
    </location>
    <ligand>
        <name>Cu cation</name>
        <dbReference type="ChEBI" id="CHEBI:23378"/>
    </ligand>
</feature>
<evidence type="ECO:0000256" key="7">
    <source>
        <dbReference type="ARBA" id="ARBA00022729"/>
    </source>
</evidence>
<dbReference type="Pfam" id="PF03150">
    <property type="entry name" value="CCP_MauG"/>
    <property type="match status" value="1"/>
</dbReference>
<dbReference type="CDD" id="cd02968">
    <property type="entry name" value="SCO"/>
    <property type="match status" value="1"/>
</dbReference>
<feature type="binding site" evidence="14">
    <location>
        <position position="88"/>
    </location>
    <ligand>
        <name>Cu cation</name>
        <dbReference type="ChEBI" id="CHEBI:23378"/>
    </ligand>
</feature>
<keyword evidence="10" id="KW-0560">Oxidoreductase</keyword>
<keyword evidence="8" id="KW-0574">Periplasm</keyword>
<dbReference type="SUPFAM" id="SSF46626">
    <property type="entry name" value="Cytochrome c"/>
    <property type="match status" value="2"/>
</dbReference>
<evidence type="ECO:0000256" key="11">
    <source>
        <dbReference type="ARBA" id="ARBA00023004"/>
    </source>
</evidence>
<dbReference type="GO" id="GO:0020037">
    <property type="term" value="F:heme binding"/>
    <property type="evidence" value="ECO:0007669"/>
    <property type="project" value="InterPro"/>
</dbReference>
<dbReference type="Gene3D" id="1.10.760.10">
    <property type="entry name" value="Cytochrome c-like domain"/>
    <property type="match status" value="2"/>
</dbReference>